<evidence type="ECO:0000256" key="5">
    <source>
        <dbReference type="ARBA" id="ARBA00022989"/>
    </source>
</evidence>
<reference evidence="9 10" key="1">
    <citation type="submission" date="2017-10" db="EMBL/GenBank/DDBJ databases">
        <title>Sequencing the genomes of 1000 actinobacteria strains.</title>
        <authorList>
            <person name="Klenk H.-P."/>
        </authorList>
    </citation>
    <scope>NUCLEOTIDE SEQUENCE [LARGE SCALE GENOMIC DNA]</scope>
    <source>
        <strain evidence="9 10">DSM 46092</strain>
    </source>
</reference>
<comment type="subcellular location">
    <subcellularLocation>
        <location evidence="1">Cell membrane</location>
        <topology evidence="1">Multi-pass membrane protein</topology>
    </subcellularLocation>
</comment>
<name>A0A2A9F912_9PSEU</name>
<keyword evidence="6 8" id="KW-0472">Membrane</keyword>
<evidence type="ECO:0000256" key="7">
    <source>
        <dbReference type="ARBA" id="ARBA00049663"/>
    </source>
</evidence>
<keyword evidence="5 8" id="KW-1133">Transmembrane helix</keyword>
<dbReference type="GO" id="GO:0005886">
    <property type="term" value="C:plasma membrane"/>
    <property type="evidence" value="ECO:0007669"/>
    <property type="project" value="UniProtKB-SubCell"/>
</dbReference>
<dbReference type="EMBL" id="PDJK01000002">
    <property type="protein sequence ID" value="PFG47251.1"/>
    <property type="molecule type" value="Genomic_DNA"/>
</dbReference>
<gene>
    <name evidence="9" type="ORF">ATK36_2286</name>
</gene>
<sequence>MKSFTKGVGDTVASVGVLIAFGAMLGKLLADSGGADRIVDTVLGRSEGAGCPGRWRWWPR</sequence>
<organism evidence="9 10">
    <name type="scientific">Amycolatopsis sulphurea</name>
    <dbReference type="NCBI Taxonomy" id="76022"/>
    <lineage>
        <taxon>Bacteria</taxon>
        <taxon>Bacillati</taxon>
        <taxon>Actinomycetota</taxon>
        <taxon>Actinomycetes</taxon>
        <taxon>Pseudonocardiales</taxon>
        <taxon>Pseudonocardiaceae</taxon>
        <taxon>Amycolatopsis</taxon>
    </lineage>
</organism>
<keyword evidence="3" id="KW-1003">Cell membrane</keyword>
<proteinExistence type="inferred from homology"/>
<feature type="transmembrane region" description="Helical" evidence="8">
    <location>
        <begin position="12"/>
        <end position="30"/>
    </location>
</feature>
<comment type="caution">
    <text evidence="9">The sequence shown here is derived from an EMBL/GenBank/DDBJ whole genome shotgun (WGS) entry which is preliminary data.</text>
</comment>
<evidence type="ECO:0000256" key="3">
    <source>
        <dbReference type="ARBA" id="ARBA00022475"/>
    </source>
</evidence>
<keyword evidence="2" id="KW-0813">Transport</keyword>
<evidence type="ECO:0000256" key="8">
    <source>
        <dbReference type="SAM" id="Phobius"/>
    </source>
</evidence>
<comment type="similarity">
    <text evidence="7">Belongs to the GntP permease family.</text>
</comment>
<protein>
    <submittedName>
        <fullName evidence="9">GntP family gluconate:H+ symporter</fullName>
    </submittedName>
</protein>
<dbReference type="PANTHER" id="PTHR30354:SF22">
    <property type="entry name" value="HIGH-AFFINITY GLUCONATE TRANSPORTER"/>
    <property type="match status" value="1"/>
</dbReference>
<dbReference type="GO" id="GO:0015128">
    <property type="term" value="F:gluconate transmembrane transporter activity"/>
    <property type="evidence" value="ECO:0007669"/>
    <property type="project" value="InterPro"/>
</dbReference>
<evidence type="ECO:0000256" key="4">
    <source>
        <dbReference type="ARBA" id="ARBA00022692"/>
    </source>
</evidence>
<keyword evidence="10" id="KW-1185">Reference proteome</keyword>
<evidence type="ECO:0000313" key="9">
    <source>
        <dbReference type="EMBL" id="PFG47251.1"/>
    </source>
</evidence>
<dbReference type="InterPro" id="IPR003474">
    <property type="entry name" value="Glcn_transporter"/>
</dbReference>
<evidence type="ECO:0000256" key="1">
    <source>
        <dbReference type="ARBA" id="ARBA00004651"/>
    </source>
</evidence>
<evidence type="ECO:0000313" key="10">
    <source>
        <dbReference type="Proteomes" id="UP000243542"/>
    </source>
</evidence>
<dbReference type="Proteomes" id="UP000243542">
    <property type="component" value="Unassembled WGS sequence"/>
</dbReference>
<evidence type="ECO:0000256" key="6">
    <source>
        <dbReference type="ARBA" id="ARBA00023136"/>
    </source>
</evidence>
<evidence type="ECO:0000256" key="2">
    <source>
        <dbReference type="ARBA" id="ARBA00022448"/>
    </source>
</evidence>
<dbReference type="Pfam" id="PF02447">
    <property type="entry name" value="GntP_permease"/>
    <property type="match status" value="1"/>
</dbReference>
<accession>A0A2A9F912</accession>
<dbReference type="PANTHER" id="PTHR30354">
    <property type="entry name" value="GNT FAMILY GLUCONATE TRANSPORTER"/>
    <property type="match status" value="1"/>
</dbReference>
<dbReference type="AlphaFoldDB" id="A0A2A9F912"/>
<keyword evidence="4 8" id="KW-0812">Transmembrane</keyword>